<name>A0AA42B7C1_9GAMM</name>
<keyword evidence="2" id="KW-1185">Reference proteome</keyword>
<dbReference type="Pfam" id="PF05960">
    <property type="entry name" value="DUF885"/>
    <property type="match status" value="1"/>
</dbReference>
<sequence length="615" mass="71024">MSFSHLNVWAVARPFAVLWAVLSLSGCGDVLTDVKKELVSQQQSNEKQLTTDEEKLAHLISRYWSFRLEISPMSASYMGRPDILDVDDMSPLAVSERQVYSEMFTNRALEINRENLSDESKLNLDIVRYQIENYASYFKYQQHLMPLTSEYGFHSQLISYLSRQVISDQAKAEQYLAALSKVRLYMAQQTDWLKIGINRGVTQPQEVMQGFEASIEAYITQLPQDHVLYQPLAQLPDSINAEQQQHIQSKAKALIKYEINPAYEQFYDFFVNTYLPSARQTIGVSEIPRGSEFYQDRVHYFTTQPMTVEEVHQLGLSEVARIRAEMQQIIDQLEFEGSFADFLLYLRTDPQFYATTPEQLLNVASRIAKRADAQLPKFFKTLPRRPYGVEPVPEAIAPKYTTGRYVPPHNETDAGYYWVNTYALDKRPLYVLQSLTLHEAVPGHHLQGALSSEQKNLPDFRSHSYISAFGEGWGLYSEYLGLEMGFYRGPYDNFGRLTYEMWRALRLVVDTGIHAKGWTRQQAIDYMAENSALSMHNIQTEVDRYITWPGQALSYKVGELTIKRLRAKAERELGEHFDIREFHDEVLRHGSIPLNALETQIDAFIQHHMPRPKNT</sequence>
<evidence type="ECO:0000313" key="1">
    <source>
        <dbReference type="EMBL" id="MCM2679735.1"/>
    </source>
</evidence>
<reference evidence="1 2" key="1">
    <citation type="journal article" date="2013" name="Antonie Van Leeuwenhoek">
        <title>Echinimonas agarilytica gen. nov., sp. nov., a new gammaproteobacterium isolated from the sea urchin Strongylocentrotus intermedius.</title>
        <authorList>
            <person name="Nedashkovskaya O.I."/>
            <person name="Stenkova A.M."/>
            <person name="Zhukova N.V."/>
            <person name="Van Trappen S."/>
            <person name="Lee J.S."/>
            <person name="Kim S.B."/>
        </authorList>
    </citation>
    <scope>NUCLEOTIDE SEQUENCE [LARGE SCALE GENOMIC DNA]</scope>
    <source>
        <strain evidence="1 2">KMM 6351</strain>
    </source>
</reference>
<dbReference type="InterPro" id="IPR010281">
    <property type="entry name" value="DUF885"/>
</dbReference>
<protein>
    <submittedName>
        <fullName evidence="1">DUF885 domain-containing protein</fullName>
    </submittedName>
</protein>
<gene>
    <name evidence="1" type="ORF">NAF29_08670</name>
</gene>
<accession>A0AA42B7C1</accession>
<organism evidence="1 2">
    <name type="scientific">Echinimonas agarilytica</name>
    <dbReference type="NCBI Taxonomy" id="1215918"/>
    <lineage>
        <taxon>Bacteria</taxon>
        <taxon>Pseudomonadati</taxon>
        <taxon>Pseudomonadota</taxon>
        <taxon>Gammaproteobacteria</taxon>
        <taxon>Alteromonadales</taxon>
        <taxon>Echinimonadaceae</taxon>
        <taxon>Echinimonas</taxon>
    </lineage>
</organism>
<dbReference type="AlphaFoldDB" id="A0AA42B7C1"/>
<dbReference type="PANTHER" id="PTHR33361:SF2">
    <property type="entry name" value="DUF885 DOMAIN-CONTAINING PROTEIN"/>
    <property type="match status" value="1"/>
</dbReference>
<dbReference type="PANTHER" id="PTHR33361">
    <property type="entry name" value="GLR0591 PROTEIN"/>
    <property type="match status" value="1"/>
</dbReference>
<evidence type="ECO:0000313" key="2">
    <source>
        <dbReference type="Proteomes" id="UP001165393"/>
    </source>
</evidence>
<dbReference type="EMBL" id="JAMQGP010000003">
    <property type="protein sequence ID" value="MCM2679735.1"/>
    <property type="molecule type" value="Genomic_DNA"/>
</dbReference>
<dbReference type="RefSeq" id="WP_251261174.1">
    <property type="nucleotide sequence ID" value="NZ_JAMQGP010000003.1"/>
</dbReference>
<comment type="caution">
    <text evidence="1">The sequence shown here is derived from an EMBL/GenBank/DDBJ whole genome shotgun (WGS) entry which is preliminary data.</text>
</comment>
<dbReference type="Proteomes" id="UP001165393">
    <property type="component" value="Unassembled WGS sequence"/>
</dbReference>
<proteinExistence type="predicted"/>